<name>A0A8H4YWR9_FUSOX</name>
<reference evidence="2" key="1">
    <citation type="submission" date="2020-02" db="EMBL/GenBank/DDBJ databases">
        <title>Identification and distribution of gene clusters putatively required for synthesis of sphingolipid metabolism inhibitors in phylogenetically diverse species of the filamentous fungus Fusarium.</title>
        <authorList>
            <person name="Kim H.-S."/>
            <person name="Busman M."/>
            <person name="Brown D.W."/>
            <person name="Divon H."/>
            <person name="Uhlig S."/>
            <person name="Proctor R.H."/>
        </authorList>
    </citation>
    <scope>NUCLEOTIDE SEQUENCE [LARGE SCALE GENOMIC DNA]</scope>
    <source>
        <strain evidence="2">NRRL 39464</strain>
    </source>
</reference>
<proteinExistence type="predicted"/>
<protein>
    <recommendedName>
        <fullName evidence="1">Heterokaryon incompatibility domain-containing protein</fullName>
    </recommendedName>
</protein>
<dbReference type="InterPro" id="IPR010730">
    <property type="entry name" value="HET"/>
</dbReference>
<dbReference type="Proteomes" id="UP000558688">
    <property type="component" value="Unassembled WGS sequence"/>
</dbReference>
<dbReference type="AlphaFoldDB" id="A0A8H4YWR9"/>
<comment type="caution">
    <text evidence="2">The sequence shown here is derived from an EMBL/GenBank/DDBJ whole genome shotgun (WGS) entry which is preliminary data.</text>
</comment>
<gene>
    <name evidence="2" type="ORF">FOXYS1_15651</name>
</gene>
<accession>A0A8H4YWR9</accession>
<dbReference type="Pfam" id="PF06985">
    <property type="entry name" value="HET"/>
    <property type="match status" value="1"/>
</dbReference>
<evidence type="ECO:0000259" key="1">
    <source>
        <dbReference type="Pfam" id="PF06985"/>
    </source>
</evidence>
<organism evidence="2 3">
    <name type="scientific">Fusarium oxysporum</name>
    <name type="common">Fusarium vascular wilt</name>
    <dbReference type="NCBI Taxonomy" id="5507"/>
    <lineage>
        <taxon>Eukaryota</taxon>
        <taxon>Fungi</taxon>
        <taxon>Dikarya</taxon>
        <taxon>Ascomycota</taxon>
        <taxon>Pezizomycotina</taxon>
        <taxon>Sordariomycetes</taxon>
        <taxon>Hypocreomycetidae</taxon>
        <taxon>Hypocreales</taxon>
        <taxon>Nectriaceae</taxon>
        <taxon>Fusarium</taxon>
        <taxon>Fusarium oxysporum species complex</taxon>
    </lineage>
</organism>
<feature type="domain" description="Heterokaryon incompatibility" evidence="1">
    <location>
        <begin position="46"/>
        <end position="132"/>
    </location>
</feature>
<dbReference type="EMBL" id="JAAFOW010004307">
    <property type="protein sequence ID" value="KAF5235426.1"/>
    <property type="molecule type" value="Genomic_DNA"/>
</dbReference>
<evidence type="ECO:0000313" key="3">
    <source>
        <dbReference type="Proteomes" id="UP000558688"/>
    </source>
</evidence>
<evidence type="ECO:0000313" key="2">
    <source>
        <dbReference type="EMBL" id="KAF5235426.1"/>
    </source>
</evidence>
<sequence>MSQTSGAQEEASSIGAGRKSPQPIVLCRFLSGMVVKEEIDFHEIHYIAFSHVWGDAHWTTLNGIADRVKVSKSKARFLEHNLQNLVGNSYFWMDVLCINQTKDEERIKVTTIIPQIFEHAQKPIVIRDGSGYVSCCALAFGNLSTWGDYNAGVSRWPNVDCLWAFSRAWASHGKGKKPSADEQLSFISALLNNGVVLREFPEGSSLSGAIEEGFFIQSNSTRRATKARDLILSTMSQYDWYLAPSPQMVRQMGFGPLFRDCFAQARHANRATLPKIMAGMVGEQGDSLETSNVPEPELLGDLVKLFGLATDGALQHDADCTLGVELGPVVVRSIESSDMSTILRILEGSLEFSKSAWGLAGRGELSLHEAWPDVKVISEAEDEELSRNDNLRHNNAIQFLNLMVLGIFDGGGMQMDSDSFKRDLI</sequence>